<name>A0A9X9PUD9_GULGU</name>
<feature type="region of interest" description="Disordered" evidence="1">
    <location>
        <begin position="1"/>
        <end position="51"/>
    </location>
</feature>
<comment type="caution">
    <text evidence="2">The sequence shown here is derived from an EMBL/GenBank/DDBJ whole genome shotgun (WGS) entry which is preliminary data.</text>
</comment>
<evidence type="ECO:0000313" key="3">
    <source>
        <dbReference type="Proteomes" id="UP000269945"/>
    </source>
</evidence>
<dbReference type="AlphaFoldDB" id="A0A9X9PUD9"/>
<gene>
    <name evidence="2" type="ORF">BN2614_LOCUS3</name>
</gene>
<accession>A0A9X9PUD9</accession>
<evidence type="ECO:0000256" key="1">
    <source>
        <dbReference type="SAM" id="MobiDB-lite"/>
    </source>
</evidence>
<evidence type="ECO:0000313" key="2">
    <source>
        <dbReference type="EMBL" id="VCW66767.1"/>
    </source>
</evidence>
<protein>
    <submittedName>
        <fullName evidence="2">Uncharacterized protein</fullName>
    </submittedName>
</protein>
<feature type="compositionally biased region" description="Polar residues" evidence="1">
    <location>
        <begin position="1"/>
        <end position="17"/>
    </location>
</feature>
<organism evidence="2 3">
    <name type="scientific">Gulo gulo</name>
    <name type="common">Wolverine</name>
    <name type="synonym">Gluton</name>
    <dbReference type="NCBI Taxonomy" id="48420"/>
    <lineage>
        <taxon>Eukaryota</taxon>
        <taxon>Metazoa</taxon>
        <taxon>Chordata</taxon>
        <taxon>Craniata</taxon>
        <taxon>Vertebrata</taxon>
        <taxon>Euteleostomi</taxon>
        <taxon>Mammalia</taxon>
        <taxon>Eutheria</taxon>
        <taxon>Laurasiatheria</taxon>
        <taxon>Carnivora</taxon>
        <taxon>Caniformia</taxon>
        <taxon>Musteloidea</taxon>
        <taxon>Mustelidae</taxon>
        <taxon>Guloninae</taxon>
        <taxon>Gulo</taxon>
    </lineage>
</organism>
<reference evidence="2 3" key="1">
    <citation type="submission" date="2018-10" db="EMBL/GenBank/DDBJ databases">
        <authorList>
            <person name="Ekblom R."/>
            <person name="Jareborg N."/>
        </authorList>
    </citation>
    <scope>NUCLEOTIDE SEQUENCE [LARGE SCALE GENOMIC DNA]</scope>
    <source>
        <tissue evidence="2">Muscle</tissue>
    </source>
</reference>
<dbReference type="EMBL" id="CYRY02002102">
    <property type="protein sequence ID" value="VCW66767.1"/>
    <property type="molecule type" value="Genomic_DNA"/>
</dbReference>
<sequence length="86" mass="9974">MAALPESSTPCHASSLVSRFKGRERRQNGLNGGSRCHRHRNPKPGNMDSEHLGWKPVTVPEILKRERIHTYLFLLFYELWESSWSV</sequence>
<dbReference type="Proteomes" id="UP000269945">
    <property type="component" value="Unassembled WGS sequence"/>
</dbReference>
<proteinExistence type="predicted"/>
<keyword evidence="3" id="KW-1185">Reference proteome</keyword>